<dbReference type="SUPFAM" id="SSF53474">
    <property type="entry name" value="alpha/beta-Hydrolases"/>
    <property type="match status" value="1"/>
</dbReference>
<keyword evidence="3" id="KW-1185">Reference proteome</keyword>
<gene>
    <name evidence="2" type="ORF">EV640_10415</name>
</gene>
<sequence>MTSRLNEPGAAATQAKALVPRVAHTWTRRLRRGAAGHTPRHTAGHTPWIRATTLGVGTGLAAGMTLAAAASGLAGYFARAVVTPVRERAEDLQILAVTRGPEGDEVILPITAETVVEGTYGLFFHGGRSLARIGPIIALEPKGGTVTRPVQKVYGGDLRTAVRGWWTSVVYLNPADAGFESEEVVITLPGGPSPAWHVAPQPVAAGLPADHQGPLTGRNVWAIGVHGRGSNRTEGIRALAATSALGAETLLISYRNDGEAPAAADGRYGLGVTEWEDVEAGIEFALERGAQDILLFGWSMGGAISLQTADRSRYAAYIRGLVLTGPVIDWMDVLAHQAKANRIPDAVGRLGQWFISNPGGRRVTGLAAPVDLQAMNWIDRAEQLRDHVLIMHSVDDNIVPYGPSRDLARKNPKVTYVSFAQARHVKEWNHDPQRWDATVIDWVTDLFSRAAPGQTRPGEPGYSA</sequence>
<proteinExistence type="predicted"/>
<dbReference type="RefSeq" id="WP_243832250.1">
    <property type="nucleotide sequence ID" value="NZ_SOAN01000004.1"/>
</dbReference>
<dbReference type="EMBL" id="SOAN01000004">
    <property type="protein sequence ID" value="TDS85993.1"/>
    <property type="molecule type" value="Genomic_DNA"/>
</dbReference>
<accession>A0A4R7G3N5</accession>
<keyword evidence="2" id="KW-0378">Hydrolase</keyword>
<evidence type="ECO:0000313" key="3">
    <source>
        <dbReference type="Proteomes" id="UP000294506"/>
    </source>
</evidence>
<protein>
    <submittedName>
        <fullName evidence="2">Alpha-beta hydrolase superfamily lysophospholipase</fullName>
    </submittedName>
</protein>
<organism evidence="2 3">
    <name type="scientific">Nesterenkonia aurantiaca</name>
    <dbReference type="NCBI Taxonomy" id="1436010"/>
    <lineage>
        <taxon>Bacteria</taxon>
        <taxon>Bacillati</taxon>
        <taxon>Actinomycetota</taxon>
        <taxon>Actinomycetes</taxon>
        <taxon>Micrococcales</taxon>
        <taxon>Micrococcaceae</taxon>
        <taxon>Nesterenkonia</taxon>
    </lineage>
</organism>
<dbReference type="InterPro" id="IPR029058">
    <property type="entry name" value="AB_hydrolase_fold"/>
</dbReference>
<comment type="caution">
    <text evidence="2">The sequence shown here is derived from an EMBL/GenBank/DDBJ whole genome shotgun (WGS) entry which is preliminary data.</text>
</comment>
<evidence type="ECO:0000313" key="2">
    <source>
        <dbReference type="EMBL" id="TDS85993.1"/>
    </source>
</evidence>
<dbReference type="Proteomes" id="UP000294506">
    <property type="component" value="Unassembled WGS sequence"/>
</dbReference>
<dbReference type="Gene3D" id="3.40.50.1820">
    <property type="entry name" value="alpha/beta hydrolase"/>
    <property type="match status" value="1"/>
</dbReference>
<dbReference type="Pfam" id="PF00326">
    <property type="entry name" value="Peptidase_S9"/>
    <property type="match status" value="1"/>
</dbReference>
<feature type="domain" description="Peptidase S9 prolyl oligopeptidase catalytic" evidence="1">
    <location>
        <begin position="266"/>
        <end position="447"/>
    </location>
</feature>
<dbReference type="InterPro" id="IPR001375">
    <property type="entry name" value="Peptidase_S9_cat"/>
</dbReference>
<dbReference type="GO" id="GO:0006508">
    <property type="term" value="P:proteolysis"/>
    <property type="evidence" value="ECO:0007669"/>
    <property type="project" value="InterPro"/>
</dbReference>
<reference evidence="2 3" key="1">
    <citation type="submission" date="2019-03" db="EMBL/GenBank/DDBJ databases">
        <title>Genomic Encyclopedia of Type Strains, Phase III (KMG-III): the genomes of soil and plant-associated and newly described type strains.</title>
        <authorList>
            <person name="Whitman W."/>
        </authorList>
    </citation>
    <scope>NUCLEOTIDE SEQUENCE [LARGE SCALE GENOMIC DNA]</scope>
    <source>
        <strain evidence="2 3">DSM 27373</strain>
    </source>
</reference>
<dbReference type="AlphaFoldDB" id="A0A4R7G3N5"/>
<dbReference type="GO" id="GO:0008236">
    <property type="term" value="F:serine-type peptidase activity"/>
    <property type="evidence" value="ECO:0007669"/>
    <property type="project" value="InterPro"/>
</dbReference>
<evidence type="ECO:0000259" key="1">
    <source>
        <dbReference type="Pfam" id="PF00326"/>
    </source>
</evidence>
<name>A0A4R7G3N5_9MICC</name>